<keyword evidence="2" id="KW-1185">Reference proteome</keyword>
<organism evidence="1 2">
    <name type="scientific">Chitinophaga agrisoli</name>
    <dbReference type="NCBI Taxonomy" id="2607653"/>
    <lineage>
        <taxon>Bacteria</taxon>
        <taxon>Pseudomonadati</taxon>
        <taxon>Bacteroidota</taxon>
        <taxon>Chitinophagia</taxon>
        <taxon>Chitinophagales</taxon>
        <taxon>Chitinophagaceae</taxon>
        <taxon>Chitinophaga</taxon>
    </lineage>
</organism>
<accession>A0A5B2VHP4</accession>
<dbReference type="RefSeq" id="WP_149839624.1">
    <property type="nucleotide sequence ID" value="NZ_VUOC01000004.1"/>
</dbReference>
<evidence type="ECO:0000313" key="1">
    <source>
        <dbReference type="EMBL" id="KAA2238444.1"/>
    </source>
</evidence>
<evidence type="ECO:0000313" key="2">
    <source>
        <dbReference type="Proteomes" id="UP000324611"/>
    </source>
</evidence>
<reference evidence="1 2" key="1">
    <citation type="submission" date="2019-09" db="EMBL/GenBank/DDBJ databases">
        <title>Chitinophaga ginsengihumi sp. nov., isolated from soil of ginseng rhizosphere.</title>
        <authorList>
            <person name="Lee J."/>
        </authorList>
    </citation>
    <scope>NUCLEOTIDE SEQUENCE [LARGE SCALE GENOMIC DNA]</scope>
    <source>
        <strain evidence="1 2">BN140078</strain>
    </source>
</reference>
<protein>
    <recommendedName>
        <fullName evidence="3">Response regulator receiver domain-containing protein</fullName>
    </recommendedName>
</protein>
<sequence>MEQPIKVLAIGRNEEIMTVLHRLLNAKEQRTGVTVTTDAEAVAACQQETFDIILFCAGVTPQEAAALTAKLRALQPRAVITRHFGGGSGLLENEIQNALAQRQ</sequence>
<dbReference type="Proteomes" id="UP000324611">
    <property type="component" value="Unassembled WGS sequence"/>
</dbReference>
<comment type="caution">
    <text evidence="1">The sequence shown here is derived from an EMBL/GenBank/DDBJ whole genome shotgun (WGS) entry which is preliminary data.</text>
</comment>
<gene>
    <name evidence="1" type="ORF">F0L74_19645</name>
</gene>
<reference evidence="1 2" key="2">
    <citation type="submission" date="2019-09" db="EMBL/GenBank/DDBJ databases">
        <authorList>
            <person name="Jin C."/>
        </authorList>
    </citation>
    <scope>NUCLEOTIDE SEQUENCE [LARGE SCALE GENOMIC DNA]</scope>
    <source>
        <strain evidence="1 2">BN140078</strain>
    </source>
</reference>
<proteinExistence type="predicted"/>
<dbReference type="AlphaFoldDB" id="A0A5B2VHP4"/>
<evidence type="ECO:0008006" key="3">
    <source>
        <dbReference type="Google" id="ProtNLM"/>
    </source>
</evidence>
<dbReference type="EMBL" id="VUOC01000004">
    <property type="protein sequence ID" value="KAA2238444.1"/>
    <property type="molecule type" value="Genomic_DNA"/>
</dbReference>
<name>A0A5B2VHP4_9BACT</name>